<keyword evidence="3" id="KW-1015">Disulfide bond</keyword>
<dbReference type="PROSITE" id="PS51352">
    <property type="entry name" value="THIOREDOXIN_2"/>
    <property type="match status" value="1"/>
</dbReference>
<dbReference type="Gene3D" id="3.40.30.10">
    <property type="entry name" value="Glutaredoxin"/>
    <property type="match status" value="1"/>
</dbReference>
<feature type="coiled-coil region" evidence="5">
    <location>
        <begin position="118"/>
        <end position="145"/>
    </location>
</feature>
<gene>
    <name evidence="7" type="ORF">KEM10_19720</name>
</gene>
<comment type="subcellular location">
    <subcellularLocation>
        <location evidence="1">Cell envelope</location>
    </subcellularLocation>
</comment>
<evidence type="ECO:0000256" key="1">
    <source>
        <dbReference type="ARBA" id="ARBA00004196"/>
    </source>
</evidence>
<dbReference type="PANTHER" id="PTHR42852:SF6">
    <property type="entry name" value="THIOL:DISULFIDE INTERCHANGE PROTEIN DSBE"/>
    <property type="match status" value="1"/>
</dbReference>
<evidence type="ECO:0000313" key="8">
    <source>
        <dbReference type="Proteomes" id="UP000708576"/>
    </source>
</evidence>
<accession>A0ABS5K092</accession>
<dbReference type="InterPro" id="IPR000866">
    <property type="entry name" value="AhpC/TSA"/>
</dbReference>
<evidence type="ECO:0000256" key="3">
    <source>
        <dbReference type="ARBA" id="ARBA00023157"/>
    </source>
</evidence>
<dbReference type="Proteomes" id="UP000708576">
    <property type="component" value="Unassembled WGS sequence"/>
</dbReference>
<evidence type="ECO:0000256" key="5">
    <source>
        <dbReference type="SAM" id="Coils"/>
    </source>
</evidence>
<evidence type="ECO:0000256" key="4">
    <source>
        <dbReference type="ARBA" id="ARBA00023284"/>
    </source>
</evidence>
<keyword evidence="4" id="KW-0676">Redox-active center</keyword>
<keyword evidence="8" id="KW-1185">Reference proteome</keyword>
<dbReference type="InterPro" id="IPR036249">
    <property type="entry name" value="Thioredoxin-like_sf"/>
</dbReference>
<protein>
    <submittedName>
        <fullName evidence="7">Redoxin domain-containing protein</fullName>
    </submittedName>
</protein>
<evidence type="ECO:0000259" key="6">
    <source>
        <dbReference type="PROSITE" id="PS51352"/>
    </source>
</evidence>
<evidence type="ECO:0000256" key="2">
    <source>
        <dbReference type="ARBA" id="ARBA00022748"/>
    </source>
</evidence>
<dbReference type="Pfam" id="PF00578">
    <property type="entry name" value="AhpC-TSA"/>
    <property type="match status" value="1"/>
</dbReference>
<dbReference type="InterPro" id="IPR013766">
    <property type="entry name" value="Thioredoxin_domain"/>
</dbReference>
<dbReference type="CDD" id="cd02966">
    <property type="entry name" value="TlpA_like_family"/>
    <property type="match status" value="1"/>
</dbReference>
<dbReference type="InterPro" id="IPR050553">
    <property type="entry name" value="Thioredoxin_ResA/DsbE_sf"/>
</dbReference>
<organism evidence="7 8">
    <name type="scientific">Carboxylicivirga linearis</name>
    <dbReference type="NCBI Taxonomy" id="1628157"/>
    <lineage>
        <taxon>Bacteria</taxon>
        <taxon>Pseudomonadati</taxon>
        <taxon>Bacteroidota</taxon>
        <taxon>Bacteroidia</taxon>
        <taxon>Marinilabiliales</taxon>
        <taxon>Marinilabiliaceae</taxon>
        <taxon>Carboxylicivirga</taxon>
    </lineage>
</organism>
<dbReference type="PANTHER" id="PTHR42852">
    <property type="entry name" value="THIOL:DISULFIDE INTERCHANGE PROTEIN DSBE"/>
    <property type="match status" value="1"/>
</dbReference>
<reference evidence="7 8" key="1">
    <citation type="journal article" date="2015" name="Int. J. Syst. Evol. Microbiol.">
        <title>Carboxylicivirga linearis sp. nov., isolated from a sea cucumber culture pond.</title>
        <authorList>
            <person name="Wang F.Q."/>
            <person name="Zhou Y.X."/>
            <person name="Lin X.Z."/>
            <person name="Chen G.J."/>
            <person name="Du Z.J."/>
        </authorList>
    </citation>
    <scope>NUCLEOTIDE SEQUENCE [LARGE SCALE GENOMIC DNA]</scope>
    <source>
        <strain evidence="7 8">FB218</strain>
    </source>
</reference>
<dbReference type="EMBL" id="JAGUCO010000024">
    <property type="protein sequence ID" value="MBS2100523.1"/>
    <property type="molecule type" value="Genomic_DNA"/>
</dbReference>
<dbReference type="SUPFAM" id="SSF52833">
    <property type="entry name" value="Thioredoxin-like"/>
    <property type="match status" value="1"/>
</dbReference>
<keyword evidence="2" id="KW-0201">Cytochrome c-type biogenesis</keyword>
<comment type="caution">
    <text evidence="7">The sequence shown here is derived from an EMBL/GenBank/DDBJ whole genome shotgun (WGS) entry which is preliminary data.</text>
</comment>
<keyword evidence="5" id="KW-0175">Coiled coil</keyword>
<feature type="domain" description="Thioredoxin" evidence="6">
    <location>
        <begin position="328"/>
        <end position="469"/>
    </location>
</feature>
<evidence type="ECO:0000313" key="7">
    <source>
        <dbReference type="EMBL" id="MBS2100523.1"/>
    </source>
</evidence>
<name>A0ABS5K092_9BACT</name>
<proteinExistence type="predicted"/>
<sequence length="469" mass="54626">MKSIVSTLIITFFYTLVSQAQTCKIDVTIDEFSKDTIILGYYFNKQMFVEDTIPSNSAGKFIIEKEEPLKQGVYIIYLNSEQYFDVLIGEDQTFSIKTSTNELLNNLEVKGATESASFLNYQQLLRTKQKEAKDIQEQLKATVDEDLKAKLTQQLQGFGEEVKQKSSSLIDDNPDTFLAIFLKGLQEVEVPEMQAPAGSENPDQDVQRMRFNYYKEHYFDNIDLSDERLLRTPYFTDKIDRYLSQVLVIPDTIIIGCHRMIAATEGSDEMQKYLIQHLFNWANESKTMGMDAVMVDMADAYYLNGRADWVDEEFLTKLQERVDKIKPTLLNKVAKDFKMQSYTGEFHRLSEVRAPFTILVFWEPECGHCKKEIPKLNEEVWKNYADKGIKIVAVYTQNNKEEWEEFITEHALEEWIHLYDPYNQSGFRNNYDIYSTPVIYILDKDKKILAKRLGVEQIPGFLDHHLKNL</sequence>
<dbReference type="RefSeq" id="WP_212218533.1">
    <property type="nucleotide sequence ID" value="NZ_JAGUCO010000024.1"/>
</dbReference>